<dbReference type="STRING" id="39966.A0A369JL93"/>
<dbReference type="InterPro" id="IPR038096">
    <property type="entry name" value="TEA/ATTS_sf"/>
</dbReference>
<dbReference type="Proteomes" id="UP000076154">
    <property type="component" value="Unassembled WGS sequence"/>
</dbReference>
<sequence>MSSSKKHDPSPIPSLTPQRKHRKLLKDGSGTEVWPESIESIFVQGLREYWDSPWATYSQSRGRSRWRNQFLVDYLQKAGITRTKKQVASHIQVLRNMWKGEPEFYLVAGGEESLPETNVDPVKLEDHASSLIPLEFDENDGSSSNSTSPDFSPPDFQLDFPPTPGLPYGGRTLDPHTYPFKESPEPYAYPRDLIMTPSIPNSFSIYPTEALHHSQEHLPFQHTHYPLTASMSTTYSQSSSRASARDHVPSPNNVRELNSHVLHRPSNRATGICLLADGMSPFSINLDALMPSQQSPSTALALKIKLSVTSVDDIRSPSTLHGFVGTVSLSRVWAASGKCITRVYTNNICISNEVGALEVSNVDVGIAHTMLPESSLSRCRWLDASIPTSLTQEILVDDQPLLYLIYDLNRSSSDGVPSADLLGYQNRKVSPKASPRPTSIPTSPYSHTHSASYPTFQPPTSSCARRNSQTSLSYALTPVNNPRHVAVAATSVSF</sequence>
<dbReference type="InParanoid" id="A0A369JL93"/>
<evidence type="ECO:0000313" key="6">
    <source>
        <dbReference type="Proteomes" id="UP000076154"/>
    </source>
</evidence>
<evidence type="ECO:0000313" key="5">
    <source>
        <dbReference type="EMBL" id="RDB21337.1"/>
    </source>
</evidence>
<dbReference type="PROSITE" id="PS51088">
    <property type="entry name" value="TEA_2"/>
    <property type="match status" value="1"/>
</dbReference>
<feature type="compositionally biased region" description="Polar residues" evidence="3">
    <location>
        <begin position="436"/>
        <end position="467"/>
    </location>
</feature>
<organism evidence="5 6">
    <name type="scientific">Hypsizygus marmoreus</name>
    <name type="common">White beech mushroom</name>
    <name type="synonym">Agaricus marmoreus</name>
    <dbReference type="NCBI Taxonomy" id="39966"/>
    <lineage>
        <taxon>Eukaryota</taxon>
        <taxon>Fungi</taxon>
        <taxon>Dikarya</taxon>
        <taxon>Basidiomycota</taxon>
        <taxon>Agaricomycotina</taxon>
        <taxon>Agaricomycetes</taxon>
        <taxon>Agaricomycetidae</taxon>
        <taxon>Agaricales</taxon>
        <taxon>Tricholomatineae</taxon>
        <taxon>Lyophyllaceae</taxon>
        <taxon>Hypsizygus</taxon>
    </lineage>
</organism>
<dbReference type="OrthoDB" id="10006572at2759"/>
<dbReference type="AlphaFoldDB" id="A0A369JL93"/>
<protein>
    <recommendedName>
        <fullName evidence="4">TEA domain-containing protein</fullName>
    </recommendedName>
</protein>
<gene>
    <name evidence="5" type="ORF">Hypma_011570</name>
</gene>
<dbReference type="InterPro" id="IPR000818">
    <property type="entry name" value="TEA/ATTS_dom"/>
</dbReference>
<name>A0A369JL93_HYPMA</name>
<keyword evidence="6" id="KW-1185">Reference proteome</keyword>
<dbReference type="GO" id="GO:0003700">
    <property type="term" value="F:DNA-binding transcription factor activity"/>
    <property type="evidence" value="ECO:0007669"/>
    <property type="project" value="InterPro"/>
</dbReference>
<comment type="similarity">
    <text evidence="1">Belongs to the TEC1 family.</text>
</comment>
<reference evidence="5" key="1">
    <citation type="submission" date="2018-04" db="EMBL/GenBank/DDBJ databases">
        <title>Whole genome sequencing of Hypsizygus marmoreus.</title>
        <authorList>
            <person name="Choi I.-G."/>
            <person name="Min B."/>
            <person name="Kim J.-G."/>
            <person name="Kim S."/>
            <person name="Oh Y.-L."/>
            <person name="Kong W.-S."/>
            <person name="Park H."/>
            <person name="Jeong J."/>
            <person name="Song E.-S."/>
        </authorList>
    </citation>
    <scope>NUCLEOTIDE SEQUENCE [LARGE SCALE GENOMIC DNA]</scope>
    <source>
        <strain evidence="5">51987-8</strain>
    </source>
</reference>
<feature type="region of interest" description="Disordered" evidence="3">
    <location>
        <begin position="419"/>
        <end position="467"/>
    </location>
</feature>
<feature type="region of interest" description="Disordered" evidence="3">
    <location>
        <begin position="135"/>
        <end position="166"/>
    </location>
</feature>
<feature type="compositionally biased region" description="Low complexity" evidence="3">
    <location>
        <begin position="141"/>
        <end position="155"/>
    </location>
</feature>
<comment type="caution">
    <text evidence="5">The sequence shown here is derived from an EMBL/GenBank/DDBJ whole genome shotgun (WGS) entry which is preliminary data.</text>
</comment>
<dbReference type="Gene3D" id="6.10.20.40">
    <property type="entry name" value="TEA/ATTS domain"/>
    <property type="match status" value="1"/>
</dbReference>
<evidence type="ECO:0000256" key="2">
    <source>
        <dbReference type="PROSITE-ProRule" id="PRU00505"/>
    </source>
</evidence>
<accession>A0A369JL93</accession>
<proteinExistence type="inferred from homology"/>
<dbReference type="SMART" id="SM00426">
    <property type="entry name" value="TEA"/>
    <property type="match status" value="1"/>
</dbReference>
<feature type="domain" description="TEA" evidence="4">
    <location>
        <begin position="27"/>
        <end position="101"/>
    </location>
</feature>
<feature type="region of interest" description="Disordered" evidence="3">
    <location>
        <begin position="1"/>
        <end position="28"/>
    </location>
</feature>
<evidence type="ECO:0000256" key="1">
    <source>
        <dbReference type="ARBA" id="ARBA00008421"/>
    </source>
</evidence>
<evidence type="ECO:0000259" key="4">
    <source>
        <dbReference type="PROSITE" id="PS51088"/>
    </source>
</evidence>
<evidence type="ECO:0000256" key="3">
    <source>
        <dbReference type="SAM" id="MobiDB-lite"/>
    </source>
</evidence>
<dbReference type="EMBL" id="LUEZ02000055">
    <property type="protein sequence ID" value="RDB21337.1"/>
    <property type="molecule type" value="Genomic_DNA"/>
</dbReference>
<dbReference type="Pfam" id="PF01285">
    <property type="entry name" value="TEA"/>
    <property type="match status" value="1"/>
</dbReference>
<feature type="DNA-binding region" description="TEA" evidence="2">
    <location>
        <begin position="27"/>
        <end position="101"/>
    </location>
</feature>